<dbReference type="PANTHER" id="PTHR24072">
    <property type="entry name" value="RHO FAMILY GTPASE"/>
    <property type="match status" value="1"/>
</dbReference>
<keyword evidence="11" id="KW-1185">Reference proteome</keyword>
<dbReference type="InterPro" id="IPR003578">
    <property type="entry name" value="Small_GTPase_Rho"/>
</dbReference>
<keyword evidence="9" id="KW-0636">Prenylation</keyword>
<protein>
    <submittedName>
        <fullName evidence="10">Uncharacterized protein</fullName>
    </submittedName>
</protein>
<dbReference type="GO" id="GO:0007264">
    <property type="term" value="P:small GTPase-mediated signal transduction"/>
    <property type="evidence" value="ECO:0007669"/>
    <property type="project" value="InterPro"/>
</dbReference>
<dbReference type="PRINTS" id="PR00449">
    <property type="entry name" value="RASTRNSFRMNG"/>
</dbReference>
<dbReference type="GeneID" id="25263833"/>
<evidence type="ECO:0000256" key="5">
    <source>
        <dbReference type="ARBA" id="ARBA00022741"/>
    </source>
</evidence>
<dbReference type="SUPFAM" id="SSF52540">
    <property type="entry name" value="P-loop containing nucleoside triphosphate hydrolases"/>
    <property type="match status" value="1"/>
</dbReference>
<evidence type="ECO:0000256" key="6">
    <source>
        <dbReference type="ARBA" id="ARBA00023134"/>
    </source>
</evidence>
<evidence type="ECO:0000256" key="4">
    <source>
        <dbReference type="ARBA" id="ARBA00022481"/>
    </source>
</evidence>
<dbReference type="GO" id="GO:0003924">
    <property type="term" value="F:GTPase activity"/>
    <property type="evidence" value="ECO:0007669"/>
    <property type="project" value="InterPro"/>
</dbReference>
<dbReference type="Gene3D" id="3.40.50.300">
    <property type="entry name" value="P-loop containing nucleotide triphosphate hydrolases"/>
    <property type="match status" value="1"/>
</dbReference>
<gene>
    <name evidence="10" type="ORF">K437DRAFT_254334</name>
</gene>
<keyword evidence="6" id="KW-0342">GTP-binding</keyword>
<dbReference type="NCBIfam" id="TIGR00231">
    <property type="entry name" value="small_GTP"/>
    <property type="match status" value="1"/>
</dbReference>
<dbReference type="GO" id="GO:0005525">
    <property type="term" value="F:GTP binding"/>
    <property type="evidence" value="ECO:0007669"/>
    <property type="project" value="UniProtKB-KW"/>
</dbReference>
<name>A0A066WEL1_TILAU</name>
<evidence type="ECO:0000256" key="2">
    <source>
        <dbReference type="ARBA" id="ARBA00010142"/>
    </source>
</evidence>
<evidence type="ECO:0000256" key="8">
    <source>
        <dbReference type="ARBA" id="ARBA00023288"/>
    </source>
</evidence>
<dbReference type="SMART" id="SM00173">
    <property type="entry name" value="RAS"/>
    <property type="match status" value="1"/>
</dbReference>
<dbReference type="SMART" id="SM00176">
    <property type="entry name" value="RAN"/>
    <property type="match status" value="1"/>
</dbReference>
<dbReference type="Pfam" id="PF00071">
    <property type="entry name" value="Ras"/>
    <property type="match status" value="1"/>
</dbReference>
<dbReference type="SMART" id="SM00175">
    <property type="entry name" value="RAB"/>
    <property type="match status" value="1"/>
</dbReference>
<comment type="similarity">
    <text evidence="2">Belongs to the small GTPase superfamily. Rho family.</text>
</comment>
<dbReference type="FunFam" id="3.40.50.300:FF:000983">
    <property type="entry name" value="Rho family GTPase"/>
    <property type="match status" value="1"/>
</dbReference>
<evidence type="ECO:0000256" key="9">
    <source>
        <dbReference type="ARBA" id="ARBA00023289"/>
    </source>
</evidence>
<dbReference type="InParanoid" id="A0A066WEL1"/>
<keyword evidence="4" id="KW-0488">Methylation</keyword>
<accession>A0A066WEL1</accession>
<evidence type="ECO:0000313" key="11">
    <source>
        <dbReference type="Proteomes" id="UP000027361"/>
    </source>
</evidence>
<dbReference type="InterPro" id="IPR027417">
    <property type="entry name" value="P-loop_NTPase"/>
</dbReference>
<comment type="caution">
    <text evidence="10">The sequence shown here is derived from an EMBL/GenBank/DDBJ whole genome shotgun (WGS) entry which is preliminary data.</text>
</comment>
<dbReference type="FunCoup" id="A0A066WEL1">
    <property type="interactions" value="219"/>
</dbReference>
<dbReference type="InterPro" id="IPR001806">
    <property type="entry name" value="Small_GTPase"/>
</dbReference>
<keyword evidence="3" id="KW-1003">Cell membrane</keyword>
<dbReference type="STRING" id="1037660.A0A066WEL1"/>
<dbReference type="InterPro" id="IPR005225">
    <property type="entry name" value="Small_GTP-bd"/>
</dbReference>
<evidence type="ECO:0000256" key="7">
    <source>
        <dbReference type="ARBA" id="ARBA00023136"/>
    </source>
</evidence>
<keyword evidence="7" id="KW-0472">Membrane</keyword>
<dbReference type="SMART" id="SM00174">
    <property type="entry name" value="RHO"/>
    <property type="match status" value="1"/>
</dbReference>
<dbReference type="OMA" id="THTIMLC"/>
<keyword evidence="5" id="KW-0547">Nucleotide-binding</keyword>
<evidence type="ECO:0000313" key="10">
    <source>
        <dbReference type="EMBL" id="KDN52352.1"/>
    </source>
</evidence>
<dbReference type="PROSITE" id="PS51421">
    <property type="entry name" value="RAS"/>
    <property type="match status" value="1"/>
</dbReference>
<proteinExistence type="inferred from homology"/>
<dbReference type="OrthoDB" id="8830751at2759"/>
<dbReference type="PROSITE" id="PS51419">
    <property type="entry name" value="RAB"/>
    <property type="match status" value="1"/>
</dbReference>
<dbReference type="Proteomes" id="UP000027361">
    <property type="component" value="Unassembled WGS sequence"/>
</dbReference>
<evidence type="ECO:0000256" key="3">
    <source>
        <dbReference type="ARBA" id="ARBA00022475"/>
    </source>
</evidence>
<keyword evidence="8" id="KW-0449">Lipoprotein</keyword>
<sequence>MSFLCGIGGPSAGSRRYQRKILIVGDGACGKTSLLNVFTQGYFPQAYEPTVFESAVHTLDLGNGQVCELSLWDTAGQEDFDKLRSLSYSDTHCVIICFSVDRRISLENVENKWVPELQENCPGVKVVLAALKCDLRSEGAFLEKLAQRGETPVDYEDGLAVAKRIRAARYLECSAKCNRGVEECFVESTKVAIEARARRKEKAAGENGISCTIT</sequence>
<dbReference type="HOGENOM" id="CLU_041217_21_2_1"/>
<reference evidence="10 11" key="1">
    <citation type="submission" date="2014-05" db="EMBL/GenBank/DDBJ databases">
        <title>Draft genome sequence of a rare smut relative, Tilletiaria anomala UBC 951.</title>
        <authorList>
            <consortium name="DOE Joint Genome Institute"/>
            <person name="Toome M."/>
            <person name="Kuo A."/>
            <person name="Henrissat B."/>
            <person name="Lipzen A."/>
            <person name="Tritt A."/>
            <person name="Yoshinaga Y."/>
            <person name="Zane M."/>
            <person name="Barry K."/>
            <person name="Grigoriev I.V."/>
            <person name="Spatafora J.W."/>
            <person name="Aimea M.C."/>
        </authorList>
    </citation>
    <scope>NUCLEOTIDE SEQUENCE [LARGE SCALE GENOMIC DNA]</scope>
    <source>
        <strain evidence="10 11">UBC 951</strain>
    </source>
</reference>
<dbReference type="GO" id="GO:0005886">
    <property type="term" value="C:plasma membrane"/>
    <property type="evidence" value="ECO:0007669"/>
    <property type="project" value="UniProtKB-SubCell"/>
</dbReference>
<dbReference type="PROSITE" id="PS51420">
    <property type="entry name" value="RHO"/>
    <property type="match status" value="1"/>
</dbReference>
<dbReference type="AlphaFoldDB" id="A0A066WEL1"/>
<organism evidence="10 11">
    <name type="scientific">Tilletiaria anomala (strain ATCC 24038 / CBS 436.72 / UBC 951)</name>
    <dbReference type="NCBI Taxonomy" id="1037660"/>
    <lineage>
        <taxon>Eukaryota</taxon>
        <taxon>Fungi</taxon>
        <taxon>Dikarya</taxon>
        <taxon>Basidiomycota</taxon>
        <taxon>Ustilaginomycotina</taxon>
        <taxon>Exobasidiomycetes</taxon>
        <taxon>Georgefischeriales</taxon>
        <taxon>Tilletiariaceae</taxon>
        <taxon>Tilletiaria</taxon>
    </lineage>
</organism>
<evidence type="ECO:0000256" key="1">
    <source>
        <dbReference type="ARBA" id="ARBA00004342"/>
    </source>
</evidence>
<dbReference type="RefSeq" id="XP_013245200.1">
    <property type="nucleotide sequence ID" value="XM_013389746.1"/>
</dbReference>
<dbReference type="EMBL" id="JMSN01000011">
    <property type="protein sequence ID" value="KDN52352.1"/>
    <property type="molecule type" value="Genomic_DNA"/>
</dbReference>
<comment type="subcellular location">
    <subcellularLocation>
        <location evidence="1">Cell membrane</location>
        <topology evidence="1">Lipid-anchor</topology>
        <orientation evidence="1">Cytoplasmic side</orientation>
    </subcellularLocation>
</comment>